<dbReference type="GO" id="GO:0005874">
    <property type="term" value="C:microtubule"/>
    <property type="evidence" value="ECO:0007669"/>
    <property type="project" value="UniProtKB-KW"/>
</dbReference>
<evidence type="ECO:0000256" key="13">
    <source>
        <dbReference type="ARBA" id="ARBA00023175"/>
    </source>
</evidence>
<dbReference type="Pfam" id="PF12781">
    <property type="entry name" value="AAA_9"/>
    <property type="match status" value="1"/>
</dbReference>
<reference evidence="24" key="1">
    <citation type="submission" date="2025-08" db="UniProtKB">
        <authorList>
            <consortium name="RefSeq"/>
        </authorList>
    </citation>
    <scope>IDENTIFICATION</scope>
    <source>
        <tissue evidence="24">Whole organism</tissue>
    </source>
</reference>
<dbReference type="FunFam" id="1.10.8.720:FF:000001">
    <property type="entry name" value="dynein heavy chain 7, axonemal"/>
    <property type="match status" value="1"/>
</dbReference>
<dbReference type="FunFam" id="1.20.920.20:FF:000006">
    <property type="entry name" value="Dynein, axonemal, heavy chain 6"/>
    <property type="match status" value="1"/>
</dbReference>
<dbReference type="PANTHER" id="PTHR22878">
    <property type="entry name" value="DYNEIN HEAVY CHAIN 6, AXONEMAL-LIKE-RELATED"/>
    <property type="match status" value="1"/>
</dbReference>
<dbReference type="Proteomes" id="UP000694843">
    <property type="component" value="Unplaced"/>
</dbReference>
<dbReference type="GO" id="GO:0008569">
    <property type="term" value="F:minus-end-directed microtubule motor activity"/>
    <property type="evidence" value="ECO:0007669"/>
    <property type="project" value="InterPro"/>
</dbReference>
<dbReference type="CTD" id="35061"/>
<dbReference type="InterPro" id="IPR041466">
    <property type="entry name" value="Dynein_AAA5_ext"/>
</dbReference>
<evidence type="ECO:0000256" key="21">
    <source>
        <dbReference type="SAM" id="MobiDB-lite"/>
    </source>
</evidence>
<dbReference type="InterPro" id="IPR035699">
    <property type="entry name" value="AAA_6"/>
</dbReference>
<comment type="subunit">
    <text evidence="16">The dynein complex consists of at least two heavy chains and a number of intermediate and light chains.</text>
</comment>
<dbReference type="Gene3D" id="1.20.920.30">
    <property type="match status" value="1"/>
</dbReference>
<evidence type="ECO:0000256" key="7">
    <source>
        <dbReference type="ARBA" id="ARBA00022741"/>
    </source>
</evidence>
<comment type="subcellular location">
    <subcellularLocation>
        <location evidence="1">Cell projection</location>
        <location evidence="1">Cilium</location>
        <location evidence="1">Flagellum</location>
    </subcellularLocation>
    <subcellularLocation>
        <location evidence="2">Cytoplasm</location>
        <location evidence="2">Cytoskeleton</location>
        <location evidence="2">Cilium axoneme</location>
    </subcellularLocation>
</comment>
<dbReference type="Gene3D" id="3.20.180.20">
    <property type="entry name" value="Dynein heavy chain, N-terminal domain 2"/>
    <property type="match status" value="1"/>
</dbReference>
<dbReference type="InterPro" id="IPR042228">
    <property type="entry name" value="Dynein_linker_3"/>
</dbReference>
<dbReference type="InterPro" id="IPR027417">
    <property type="entry name" value="P-loop_NTPase"/>
</dbReference>
<dbReference type="FunFam" id="3.10.490.20:FF:000001">
    <property type="entry name" value="dynein heavy chain 7, axonemal"/>
    <property type="match status" value="1"/>
</dbReference>
<dbReference type="GO" id="GO:0045505">
    <property type="term" value="F:dynein intermediate chain binding"/>
    <property type="evidence" value="ECO:0007669"/>
    <property type="project" value="InterPro"/>
</dbReference>
<evidence type="ECO:0000256" key="17">
    <source>
        <dbReference type="ARBA" id="ARBA00071816"/>
    </source>
</evidence>
<dbReference type="PROSITE" id="PS00018">
    <property type="entry name" value="EF_HAND_1"/>
    <property type="match status" value="1"/>
</dbReference>
<dbReference type="SUPFAM" id="SSF52540">
    <property type="entry name" value="P-loop containing nucleoside triphosphate hydrolases"/>
    <property type="match status" value="4"/>
</dbReference>
<keyword evidence="13" id="KW-0505">Motor protein</keyword>
<keyword evidence="12" id="KW-0969">Cilium</keyword>
<feature type="coiled-coil region" evidence="20">
    <location>
        <begin position="687"/>
        <end position="740"/>
    </location>
</feature>
<dbReference type="Gene3D" id="1.20.1270.280">
    <property type="match status" value="1"/>
</dbReference>
<evidence type="ECO:0000256" key="4">
    <source>
        <dbReference type="ARBA" id="ARBA00022490"/>
    </source>
</evidence>
<dbReference type="Pfam" id="PF03028">
    <property type="entry name" value="Dynein_heavy"/>
    <property type="match status" value="1"/>
</dbReference>
<evidence type="ECO:0000259" key="22">
    <source>
        <dbReference type="PROSITE" id="PS50222"/>
    </source>
</evidence>
<dbReference type="Gene3D" id="1.20.58.1120">
    <property type="match status" value="2"/>
</dbReference>
<evidence type="ECO:0000256" key="9">
    <source>
        <dbReference type="ARBA" id="ARBA00022846"/>
    </source>
</evidence>
<dbReference type="FunFam" id="1.20.1270.280:FF:000001">
    <property type="entry name" value="dynein heavy chain 7, axonemal"/>
    <property type="match status" value="1"/>
</dbReference>
<dbReference type="OMA" id="FHDSPYA"/>
<organism evidence="23 24">
    <name type="scientific">Hyalella azteca</name>
    <name type="common">Amphipod</name>
    <dbReference type="NCBI Taxonomy" id="294128"/>
    <lineage>
        <taxon>Eukaryota</taxon>
        <taxon>Metazoa</taxon>
        <taxon>Ecdysozoa</taxon>
        <taxon>Arthropoda</taxon>
        <taxon>Crustacea</taxon>
        <taxon>Multicrustacea</taxon>
        <taxon>Malacostraca</taxon>
        <taxon>Eumalacostraca</taxon>
        <taxon>Peracarida</taxon>
        <taxon>Amphipoda</taxon>
        <taxon>Senticaudata</taxon>
        <taxon>Talitrida</taxon>
        <taxon>Talitroidea</taxon>
        <taxon>Hyalellidae</taxon>
        <taxon>Hyalella</taxon>
    </lineage>
</organism>
<dbReference type="Pfam" id="PF18198">
    <property type="entry name" value="AAA_lid_11"/>
    <property type="match status" value="1"/>
</dbReference>
<dbReference type="InterPro" id="IPR004273">
    <property type="entry name" value="Dynein_heavy_D6_P-loop"/>
</dbReference>
<keyword evidence="9" id="KW-0282">Flagellum</keyword>
<dbReference type="Pfam" id="PF18199">
    <property type="entry name" value="Dynein_C"/>
    <property type="match status" value="1"/>
</dbReference>
<dbReference type="PROSITE" id="PS50222">
    <property type="entry name" value="EF_HAND_2"/>
    <property type="match status" value="1"/>
</dbReference>
<evidence type="ECO:0000256" key="8">
    <source>
        <dbReference type="ARBA" id="ARBA00022840"/>
    </source>
</evidence>
<dbReference type="Pfam" id="PF12774">
    <property type="entry name" value="AAA_6"/>
    <property type="match status" value="1"/>
</dbReference>
<dbReference type="InterPro" id="IPR035706">
    <property type="entry name" value="AAA_9"/>
</dbReference>
<name>A0A979FRV3_HYAAZ</name>
<dbReference type="InterPro" id="IPR013602">
    <property type="entry name" value="Dynein_heavy_linker"/>
</dbReference>
<dbReference type="Gene3D" id="1.10.8.710">
    <property type="match status" value="1"/>
</dbReference>
<dbReference type="GO" id="GO:0003341">
    <property type="term" value="P:cilium movement"/>
    <property type="evidence" value="ECO:0007669"/>
    <property type="project" value="UniProtKB-ARBA"/>
</dbReference>
<evidence type="ECO:0000256" key="12">
    <source>
        <dbReference type="ARBA" id="ARBA00023069"/>
    </source>
</evidence>
<dbReference type="InterPro" id="IPR043160">
    <property type="entry name" value="Dynein_C_barrel"/>
</dbReference>
<proteinExistence type="inferred from homology"/>
<accession>A0A979FRV3</accession>
<evidence type="ECO:0000313" key="23">
    <source>
        <dbReference type="Proteomes" id="UP000694843"/>
    </source>
</evidence>
<dbReference type="Gene3D" id="1.20.920.20">
    <property type="match status" value="1"/>
</dbReference>
<dbReference type="InterPro" id="IPR042219">
    <property type="entry name" value="AAA_lid_11_sf"/>
</dbReference>
<dbReference type="InterPro" id="IPR024743">
    <property type="entry name" value="Dynein_HC_stalk"/>
</dbReference>
<dbReference type="InterPro" id="IPR002048">
    <property type="entry name" value="EF_hand_dom"/>
</dbReference>
<dbReference type="Gene3D" id="3.10.490.20">
    <property type="match status" value="1"/>
</dbReference>
<dbReference type="Gene3D" id="1.20.140.100">
    <property type="entry name" value="Dynein heavy chain, N-terminal domain 2"/>
    <property type="match status" value="1"/>
</dbReference>
<dbReference type="FunFam" id="3.20.180.20:FF:000003">
    <property type="entry name" value="Dynein heavy chain 12, axonemal"/>
    <property type="match status" value="1"/>
</dbReference>
<dbReference type="InterPro" id="IPR043157">
    <property type="entry name" value="Dynein_AAA1S"/>
</dbReference>
<keyword evidence="4" id="KW-0963">Cytoplasm</keyword>
<dbReference type="InterPro" id="IPR024317">
    <property type="entry name" value="Dynein_heavy_chain_D4_dom"/>
</dbReference>
<dbReference type="RefSeq" id="XP_047739186.1">
    <property type="nucleotide sequence ID" value="XM_047883230.1"/>
</dbReference>
<comment type="similarity">
    <text evidence="3">Belongs to the dynein heavy chain family.</text>
</comment>
<dbReference type="FunFam" id="3.40.50.300:FF:000044">
    <property type="entry name" value="Dynein heavy chain 5, axonemal"/>
    <property type="match status" value="1"/>
</dbReference>
<dbReference type="Gene3D" id="1.10.287.2620">
    <property type="match status" value="1"/>
</dbReference>
<evidence type="ECO:0000256" key="5">
    <source>
        <dbReference type="ARBA" id="ARBA00022701"/>
    </source>
</evidence>
<gene>
    <name evidence="24" type="primary">LOC108669505</name>
</gene>
<dbReference type="GO" id="GO:0005858">
    <property type="term" value="C:axonemal dynein complex"/>
    <property type="evidence" value="ECO:0007669"/>
    <property type="project" value="UniProtKB-ARBA"/>
</dbReference>
<dbReference type="FunFam" id="1.10.287.2620:FF:000002">
    <property type="entry name" value="Dynein heavy chain 2, axonemal"/>
    <property type="match status" value="1"/>
</dbReference>
<keyword evidence="8" id="KW-0067">ATP-binding</keyword>
<dbReference type="FunFam" id="3.40.50.300:FF:000223">
    <property type="entry name" value="Dynein heavy chain 3, axonemal"/>
    <property type="match status" value="1"/>
</dbReference>
<evidence type="ECO:0000256" key="20">
    <source>
        <dbReference type="SAM" id="Coils"/>
    </source>
</evidence>
<evidence type="ECO:0000256" key="10">
    <source>
        <dbReference type="ARBA" id="ARBA00023017"/>
    </source>
</evidence>
<keyword evidence="10" id="KW-0243">Dynein</keyword>
<evidence type="ECO:0000256" key="18">
    <source>
        <dbReference type="ARBA" id="ARBA00078543"/>
    </source>
</evidence>
<keyword evidence="14" id="KW-0206">Cytoskeleton</keyword>
<dbReference type="Gene3D" id="3.40.50.300">
    <property type="entry name" value="P-loop containing nucleotide triphosphate hydrolases"/>
    <property type="match status" value="5"/>
</dbReference>
<dbReference type="Gene3D" id="1.10.8.1220">
    <property type="match status" value="1"/>
</dbReference>
<dbReference type="InterPro" id="IPR018247">
    <property type="entry name" value="EF_Hand_1_Ca_BS"/>
</dbReference>
<dbReference type="GO" id="GO:0005524">
    <property type="term" value="F:ATP binding"/>
    <property type="evidence" value="ECO:0007669"/>
    <property type="project" value="UniProtKB-KW"/>
</dbReference>
<feature type="domain" description="EF-hand" evidence="22">
    <location>
        <begin position="2182"/>
        <end position="2217"/>
    </location>
</feature>
<dbReference type="Pfam" id="PF12780">
    <property type="entry name" value="AAA_8"/>
    <property type="match status" value="1"/>
</dbReference>
<dbReference type="Pfam" id="PF17852">
    <property type="entry name" value="Dynein_AAA_lid"/>
    <property type="match status" value="1"/>
</dbReference>
<feature type="region of interest" description="Disordered" evidence="21">
    <location>
        <begin position="1"/>
        <end position="26"/>
    </location>
</feature>
<dbReference type="Pfam" id="PF17857">
    <property type="entry name" value="AAA_lid_1"/>
    <property type="match status" value="1"/>
</dbReference>
<keyword evidence="15" id="KW-0966">Cell projection</keyword>
<evidence type="ECO:0000256" key="1">
    <source>
        <dbReference type="ARBA" id="ARBA00004230"/>
    </source>
</evidence>
<dbReference type="Pfam" id="PF12777">
    <property type="entry name" value="MT"/>
    <property type="match status" value="1"/>
</dbReference>
<dbReference type="Gene3D" id="1.10.8.720">
    <property type="entry name" value="Region D6 of dynein motor"/>
    <property type="match status" value="1"/>
</dbReference>
<dbReference type="FunFam" id="1.20.920.30:FF:000002">
    <property type="entry name" value="Dynein axonemal heavy chain 3"/>
    <property type="match status" value="1"/>
</dbReference>
<dbReference type="KEGG" id="hazt:108669505"/>
<dbReference type="InterPro" id="IPR041658">
    <property type="entry name" value="AAA_lid_11"/>
</dbReference>
<sequence>MTAPDINDLPTKSQQPAKEKVSLDESSSVLSGCRNLRKKLKSDHKKIIQERRRLLTGSTKPRVRARSSYLDLLEQRQEFRKALVNLLHKDEAKTPEGKAKLEIRYHYFVSRGLSMKTCPLQQQWISRILSLVPKRLRAKCGTNNALLVQLQKEYELKMRSVAVDFVLNSGKPRTKEDDYKQKKNSRCKLVSFGTSSSFIRRNLHLLNSCIASTLSLWHREYSNFRLVRIDNIRRSGSAAKSKRKSSGWKARSVDSVALEEFVAAIASQFHEGQLTLEEWFTKVQTIFYKGFHDGKMPGFSQPARLSCVCEAAVTVMTHCLRSLCVLSLSSFTAAICGQQPDLRDGSCDALWSPKPKELPEAIEGDCHSDLRDKDTMNDIFEKEEECGPTSAMCQNPNKPLRLKLNLILNEKEIEFRPSFEEIEEEMLGVFHKILAMCSSLPRLECQLFAEWDGVDGKMQPIVHESVVERLRAQVQKEVRASSVLPRRFALHFDKYKTIITGEAEEEVTRFKSEDTDFDSYTKKVAQLSDLKVDILTSSRKPLIILRQVVELGCYTVHCEGLIDSLVCRVASLKRDLLAHLYSRHSQTANSLNCELQSITERALSTPGDTLELMSHKLYMEDVMENQRAVLEHRVWSLHKQLQFLTENMSLSSEECEESIRPLVCFIRLPEVFRLHLQIITEKRTEYEAHLKERRERFQEELAEYARLLEEFQEFGDVAELHEYQKKAKSLEAKLDDAAQYTDHINREEEAFGWNTTLYPLRKQVADKLSPFLKLYETGVSWWERLELWLNSQVGTHDPDAIAQDVAATWRNVYKLEKVFAEVPAAKTLVVAVRQRIEQFREHLPLVLTLGNPGLKERHWEKISEVVGYPLRSDPSTTLQRIIDSNLEEYLSKFETVSEAASKEHVFERNLEKMKGMWQDMELGLKPHRDTDTWVLMAVEDIQLLLDDHIVKTQSMRSSPFIKPIEYEVGSWETTLSQLQEVLDEWLRVQATWMYLEPIFGSPDIMAQMPEEGRRFNTVDKTWKDIMKSVHHNTKVLAVLEVDKILERLRKSSELLELIQRGLNEYLEKKRLYFPRFFFLSNEELLEILSETKDPSRVQPHLKKCFEGVNSLEFNGEFDVTAVQSSEGEAISLCQAISTSSARGQVEKWLVELETSVKESIKMVVQSCLEAYPGKDRERWALQWPGQAILCVSQTYWTTQVSEAMSCDEMLKVRMINAELAYGYEYLGNTGRLVITALTDRCYRTLTQALNLHLGGAPEGPAGTGKTETSKDLAKAVAKQCVVFNCSDGLDYISLAKFFKGLASCGAWTCFDEFNRIELEVLSVVAQQILSLQRAIQSAMPTLVLHGTEVKLDPTCAIFITMNPGYAGRSELPDNLKALFRSVAMMVPDYGLIAEISLYAFGFVDARAMARKITATYRLCSEQLSAQPHYDYGMRTVKAVLMAAGSLKLRYPDTQEAVLVLRSIKDVNQPKFLAHDLPLFEGIIRDLFRDVVLPEPDYSGLHLAIKESCAEMGLRTNDYFVGKIQQIYETMKVRHGFMVVGNPIGGKSCGLRVLARALAAMNDRGEEEEKVQMAVINPKSVTLGQLYGQFDPVSHEWTDGVLAVLFRKYAMSASPDRKWLVLDGPVDSVWIENINSVLDDNKKLCLMSGEIICLSASTNIVFEVGHLENASPATVSRCGMVYMEPMALGWKPLVESWLSNLPQTLTRTHKAVLTALFHRFVPPLLAFVRRHLPWFKLERSESYIQKDVSPTTDLNLVRSLMNLFDCFKGEFEDPAYTKHHPETDIRAHLESIFLFSAIWSLGGPLNEAHRAQFDVLVRELFRGPPSDEATRKYGLAAVPAPPHDYQLPIPDDGSVFDYKFVKEGRGFWQKWSEDLANASSIPRDVAPHQILVPTVETVRIMALLDLLVTKSSVPLLLVGPPATGKTTYIMDFLMTRLKSESYKPLQLSFSAHSTTTHVQELVMAALDKRKKGVFGPPIGKKCVMFVDDLSLPQADPHGAFPPLELLRQMLDHATWYDVKKEVNTLHLEDIQLVSAMTIRESAKLGVPPRLLRHFNVISISEFSDHSIRTIFTKILLWHLDTRGFSKMFDPCIEEMVSGTLAVYRAAAAHLLPTPSRSHYIFNLRDYYRVIQGVLLSVPETMEEVSCMKTLWVHEVTRVFCDRLVDSTDRQWLLGTVATVCSEHLHQDFHQLLQHLDQNNDGIVSEDDMRSLLYCDFADPKCETRQYVPVTDLEALRGVVEGYLSEFNNMSKKPMSLVMFKFALEHLGRVSRVLRQSRGHALLAGVGGSGRHSLTRLAAHIADYELVEIEMSRTYGLTEWREDLKLLVKKAGFGEQPVVFLFSDTQIKQEVFLEGVCSLLSSGEVPGLFPSDEKHTICDKMRNVDRQRDKSKQTDGSTTALWQLFVERVREQLHVVIAMSPCGDTFRNRLRRFPALLSCCTIDWFQPWPEDALQAVAVRLLKEVELPDDTRDGCVALCQLFHTSTQTLSQRYFEELGRYNYVTPTSYLQLLHTYMVILQKKREEVKCQESRYTTGLERLEEAASSVGAMQQELINLQPILLTKTREVEEKMAMVEKRRGEVAEVERVVRQDEEVANQAAGEANNIRLECEAELNLALPLLEDATAALNTIKQDDIVFIKAMKNPPSGVKLVMEAICVLLGEKPDRIPDPLGTGKMVEDYWSVSKRLLGDIKFKENLLNFDKENISPKAIQVIRSKYRDNDEFKPEKIKVASKASESLCKWVLAMERFEEVDRKVAPKREALRKADKDYQSLMAELRKKQEALRGVQEELAGLQAELDTVKKEKTELEQTVELCNIKKERAEQLLSALGGERSRWTENARQLAEIYIKLTGDVLLASGSIAYLGAFTPEFRTCQTASWVTACRSRQVPCSSTFDLASILGDPLTIRDWTLNGLPTDAFSIDNGVIISNTTRWPLLIDPQGQANKWIRNMEKDNSLQVLKLSDPDFIRTLENCVQFGQPVLLENVGEELDPILEPLLLKQTFKQSGSTCIKLGDATIEYSPEFRMYLTTKLSNPNYVPEVSVKVTLVNFALTAAGLEDQLLALVVAHEKPELEEERVTLMLQTAANKKSVCLTIIVLSDAKRLVTETQDKQAVADETEKKINVTRQGYRSIAEHASILFFTLRDLSTLDPMYQFALSWFVNLFSNSIDNSERSSHLEGRLLALTTHFTLSLYRCVCMGLFEKDKLVFSFLMSVNLERAKGRVSEQEWLFLVTGGAAMTGGDAPNPAPQWLHNSAWKQFQSLATLPAFKNVVEDFPSNEEAWRVVGESSTPHREALPEPPEAHLTRLQKLCVLRTLRPDKMVATVLDYVADVLGKTYIEPPPFDLGRAFVDSSCTIPLIFLLTPGADPTSLILKFAEDQGMGGERLQGVSLGQGQGPFAARLIEEGVRLGTWVLLQNCHLAKSFMPALEKLCDDLNPETTHPDFRLWLTSYPAAHFPVSVLQNGIKMVTEPPEGLKANLKRLYLSDPLCDQEFFSGSGTDSDFRRLVFSLCFFHAVVQERRLFGPLGWNIPYSFSDTDLRISAQQLRNLIAAYSGVPWQALQYLTAECNYGGKVTDERDRRTLAMLLQRFCCPKVLLSTDYYFDDQGAYRVPSDGDYDDYLRHIDGLPRDAPPDVFGMNTNASIAKDQNETCKLFAAVLVTQSSSLSAGAESSGGGESEVLSKTCSDIIKRLPALFNIDAALVKFPPRHEQSLNTVLVQEMCRYNNLLDIIVSSLDSVTKALAGSESLTEETEEVLRSIRTGRVPQLWLAKSYPTLKSLGFYIEDLCERLSFLQSWFTDGMPRVFWLSGFFFTQSFLTAVLQNHARTHGVSIDQLEFSFTILKEAPQADVSTGAVINGLFLEGARWCPELQRLEEALPRKLHDTLPPVWLQPVERASTSTSATYSCPVYKTSGRRGELTTTGHSTNYILSVDLPTVWLQPVERASTSTSATYSCPVYKTSGRRGELTTTGHSTNYILSVDLPTALPPEHWVLRGVALLCSLAD</sequence>
<evidence type="ECO:0000256" key="19">
    <source>
        <dbReference type="ARBA" id="ARBA00082102"/>
    </source>
</evidence>
<dbReference type="FunFam" id="3.40.50.300:FF:001328">
    <property type="entry name" value="Dynein heavy chain 6, axonemal"/>
    <property type="match status" value="1"/>
</dbReference>
<keyword evidence="7" id="KW-0547">Nucleotide-binding</keyword>
<feature type="coiled-coil region" evidence="20">
    <location>
        <begin position="2756"/>
        <end position="2821"/>
    </location>
</feature>
<dbReference type="Gene3D" id="1.10.472.130">
    <property type="match status" value="1"/>
</dbReference>
<dbReference type="FunFam" id="1.10.8.710:FF:000004">
    <property type="entry name" value="Dynein axonemal heavy chain 6"/>
    <property type="match status" value="1"/>
</dbReference>
<dbReference type="FunFam" id="3.40.50.300:FF:002141">
    <property type="entry name" value="Dynein heavy chain"/>
    <property type="match status" value="1"/>
</dbReference>
<dbReference type="InterPro" id="IPR026983">
    <property type="entry name" value="DHC"/>
</dbReference>
<dbReference type="FunFam" id="3.40.50.300:FF:000362">
    <property type="entry name" value="Dynein, axonemal, heavy chain 6"/>
    <property type="match status" value="1"/>
</dbReference>
<evidence type="ECO:0000256" key="11">
    <source>
        <dbReference type="ARBA" id="ARBA00023054"/>
    </source>
</evidence>
<dbReference type="InterPro" id="IPR041228">
    <property type="entry name" value="Dynein_C"/>
</dbReference>
<evidence type="ECO:0000256" key="15">
    <source>
        <dbReference type="ARBA" id="ARBA00023273"/>
    </source>
</evidence>
<dbReference type="FunFam" id="1.10.8.1220:FF:000001">
    <property type="entry name" value="Dynein axonemal heavy chain 5"/>
    <property type="match status" value="1"/>
</dbReference>
<keyword evidence="6" id="KW-0677">Repeat</keyword>
<dbReference type="GO" id="GO:0005509">
    <property type="term" value="F:calcium ion binding"/>
    <property type="evidence" value="ECO:0007669"/>
    <property type="project" value="InterPro"/>
</dbReference>
<evidence type="ECO:0000256" key="14">
    <source>
        <dbReference type="ARBA" id="ARBA00023212"/>
    </source>
</evidence>
<keyword evidence="11 20" id="KW-0175">Coiled coil</keyword>
<evidence type="ECO:0000256" key="16">
    <source>
        <dbReference type="ARBA" id="ARBA00062885"/>
    </source>
</evidence>
<evidence type="ECO:0000256" key="3">
    <source>
        <dbReference type="ARBA" id="ARBA00008887"/>
    </source>
</evidence>
<evidence type="ECO:0000256" key="2">
    <source>
        <dbReference type="ARBA" id="ARBA00004430"/>
    </source>
</evidence>
<keyword evidence="23" id="KW-1185">Reference proteome</keyword>
<evidence type="ECO:0000313" key="24">
    <source>
        <dbReference type="RefSeq" id="XP_047739186.1"/>
    </source>
</evidence>
<dbReference type="FunFam" id="1.20.140.100:FF:000004">
    <property type="entry name" value="Dynein axonemal heavy chain 6"/>
    <property type="match status" value="1"/>
</dbReference>
<protein>
    <recommendedName>
        <fullName evidence="17">Dynein axonemal heavy chain 7</fullName>
    </recommendedName>
    <alternativeName>
        <fullName evidence="19">Axonemal beta dynein heavy chain 7</fullName>
    </alternativeName>
    <alternativeName>
        <fullName evidence="18">Ciliary dynein heavy chain 7</fullName>
    </alternativeName>
</protein>
<dbReference type="InterPro" id="IPR041589">
    <property type="entry name" value="DNAH3_AAA_lid_1"/>
</dbReference>
<dbReference type="GO" id="GO:0051959">
    <property type="term" value="F:dynein light intermediate chain binding"/>
    <property type="evidence" value="ECO:0007669"/>
    <property type="project" value="InterPro"/>
</dbReference>
<dbReference type="GeneID" id="108669505"/>
<evidence type="ECO:0000256" key="6">
    <source>
        <dbReference type="ARBA" id="ARBA00022737"/>
    </source>
</evidence>
<dbReference type="Pfam" id="PF08393">
    <property type="entry name" value="DHC_N2"/>
    <property type="match status" value="1"/>
</dbReference>
<keyword evidence="5" id="KW-0493">Microtubule</keyword>
<dbReference type="InterPro" id="IPR042222">
    <property type="entry name" value="Dynein_2_N"/>
</dbReference>
<dbReference type="FunFam" id="1.10.472.130:FF:000005">
    <property type="entry name" value="Dynein axonemal heavy chain 7"/>
    <property type="match status" value="1"/>
</dbReference>
<dbReference type="OrthoDB" id="447173at2759"/>
<dbReference type="GO" id="GO:0031514">
    <property type="term" value="C:motile cilium"/>
    <property type="evidence" value="ECO:0007669"/>
    <property type="project" value="UniProtKB-SubCell"/>
</dbReference>
<dbReference type="Pfam" id="PF12775">
    <property type="entry name" value="AAA_7"/>
    <property type="match status" value="1"/>
</dbReference>
<dbReference type="PANTHER" id="PTHR22878:SF72">
    <property type="entry name" value="DYNEIN HEAVY CHAIN 3, AXONEMAL"/>
    <property type="match status" value="1"/>
</dbReference>